<feature type="compositionally biased region" description="Basic and acidic residues" evidence="2">
    <location>
        <begin position="291"/>
        <end position="312"/>
    </location>
</feature>
<gene>
    <name evidence="4" type="ORF">DLJ74_19945</name>
</gene>
<comment type="similarity">
    <text evidence="1">Belongs to the Mg-chelatase subunits D/I family.</text>
</comment>
<dbReference type="InterPro" id="IPR002035">
    <property type="entry name" value="VWF_A"/>
</dbReference>
<dbReference type="OrthoDB" id="9775079at2"/>
<name>A0A317KT02_9BACI</name>
<dbReference type="InterPro" id="IPR041702">
    <property type="entry name" value="BchD/ChlD_VWA"/>
</dbReference>
<dbReference type="Gene3D" id="3.40.50.410">
    <property type="entry name" value="von Willebrand factor, type A domain"/>
    <property type="match status" value="1"/>
</dbReference>
<dbReference type="GO" id="GO:0016887">
    <property type="term" value="F:ATP hydrolysis activity"/>
    <property type="evidence" value="ECO:0007669"/>
    <property type="project" value="InterPro"/>
</dbReference>
<sequence length="609" mass="68847">MDRIIGQMKAKRGIAAALVHPSLDRVCIVGNIGTGKTTVLEAILDYFSDEKKVTIPANVTAERLLGEREITLLSKNEIDSLSQSLLYQAKIVVSDQFALMRKSSQTMLVQLLKNKELQVYKNSRLSTYPLLAKWFYCLHQEEQDRSNLKHARLCVRMSPVFELSDRSRISKFLGEGTGEYSKGVIQEAKHRLPHVRVPERMLRLAIEIVIRSGCKNQEADIDLVETARALAALDFCESIEQRHIEEAAEYVVSHRMGEHQESPTSEDSSSTTDEERFTADLQERNNQTADEETKTVDSDKESHARTDKHPSKESFPNEQVDSDGMDEEVERMIASLNVQAELLFTKNKRNPYNLNGKHQESRSVGGNGRTIRIISRQSESLSLHHTLVAAAPFMKVRTPRQGMKWAIEKEDMRFKWKSKREGFTILFLVDASRSIAVKQRMKVVKGAIMELLRQAYQKRDRIGLVTFRKTEAVEILPFTNNFSEAKKRLEEIATGGKTPLAAGLQQALRICVKEKRLNKQSVPYVVIVTDGNANETVLPGGTAAQARNEAYRIARSIANEHIPVSVIDTQSGRNRFGLAEELANALHGEYISLDILTEKYITEVVQNKR</sequence>
<keyword evidence="5" id="KW-1185">Reference proteome</keyword>
<dbReference type="Gene3D" id="1.10.8.80">
    <property type="entry name" value="Magnesium chelatase subunit I, C-Terminal domain"/>
    <property type="match status" value="1"/>
</dbReference>
<accession>A0A317KT02</accession>
<feature type="compositionally biased region" description="Low complexity" evidence="2">
    <location>
        <begin position="262"/>
        <end position="271"/>
    </location>
</feature>
<dbReference type="InterPro" id="IPR011704">
    <property type="entry name" value="ATPase_dyneun-rel_AAA"/>
</dbReference>
<dbReference type="Pfam" id="PF17863">
    <property type="entry name" value="AAA_lid_2"/>
    <property type="match status" value="1"/>
</dbReference>
<dbReference type="InterPro" id="IPR052989">
    <property type="entry name" value="Mg-chelatase_DI-like"/>
</dbReference>
<dbReference type="EMBL" id="QGTD01000021">
    <property type="protein sequence ID" value="PWU66681.1"/>
    <property type="molecule type" value="Genomic_DNA"/>
</dbReference>
<evidence type="ECO:0000256" key="2">
    <source>
        <dbReference type="SAM" id="MobiDB-lite"/>
    </source>
</evidence>
<dbReference type="CDD" id="cd01451">
    <property type="entry name" value="vWA_Magnesium_chelatase"/>
    <property type="match status" value="1"/>
</dbReference>
<evidence type="ECO:0000256" key="1">
    <source>
        <dbReference type="ARBA" id="ARBA00005799"/>
    </source>
</evidence>
<dbReference type="InterPro" id="IPR041628">
    <property type="entry name" value="ChlI/MoxR_AAA_lid"/>
</dbReference>
<dbReference type="PROSITE" id="PS50234">
    <property type="entry name" value="VWFA"/>
    <property type="match status" value="1"/>
</dbReference>
<feature type="region of interest" description="Disordered" evidence="2">
    <location>
        <begin position="255"/>
        <end position="324"/>
    </location>
</feature>
<dbReference type="PANTHER" id="PTHR35023:SF1">
    <property type="entry name" value="MG-PROTOPORPHYRIN IX CHELATASE"/>
    <property type="match status" value="1"/>
</dbReference>
<dbReference type="Pfam" id="PF07728">
    <property type="entry name" value="AAA_5"/>
    <property type="match status" value="1"/>
</dbReference>
<dbReference type="Proteomes" id="UP000245624">
    <property type="component" value="Unassembled WGS sequence"/>
</dbReference>
<dbReference type="InterPro" id="IPR027417">
    <property type="entry name" value="P-loop_NTPase"/>
</dbReference>
<dbReference type="RefSeq" id="WP_109985802.1">
    <property type="nucleotide sequence ID" value="NZ_QGTD01000021.1"/>
</dbReference>
<dbReference type="AlphaFoldDB" id="A0A317KT02"/>
<proteinExistence type="inferred from homology"/>
<dbReference type="GO" id="GO:0005524">
    <property type="term" value="F:ATP binding"/>
    <property type="evidence" value="ECO:0007669"/>
    <property type="project" value="InterPro"/>
</dbReference>
<evidence type="ECO:0000259" key="3">
    <source>
        <dbReference type="PROSITE" id="PS50234"/>
    </source>
</evidence>
<evidence type="ECO:0000313" key="4">
    <source>
        <dbReference type="EMBL" id="PWU66681.1"/>
    </source>
</evidence>
<dbReference type="SUPFAM" id="SSF52540">
    <property type="entry name" value="P-loop containing nucleoside triphosphate hydrolases"/>
    <property type="match status" value="1"/>
</dbReference>
<protein>
    <recommendedName>
        <fullName evidence="3">VWFA domain-containing protein</fullName>
    </recommendedName>
</protein>
<organism evidence="4 5">
    <name type="scientific">Gracilibacillus dipsosauri</name>
    <dbReference type="NCBI Taxonomy" id="178340"/>
    <lineage>
        <taxon>Bacteria</taxon>
        <taxon>Bacillati</taxon>
        <taxon>Bacillota</taxon>
        <taxon>Bacilli</taxon>
        <taxon>Bacillales</taxon>
        <taxon>Bacillaceae</taxon>
        <taxon>Gracilibacillus</taxon>
    </lineage>
</organism>
<dbReference type="SUPFAM" id="SSF53300">
    <property type="entry name" value="vWA-like"/>
    <property type="match status" value="1"/>
</dbReference>
<feature type="domain" description="VWFA" evidence="3">
    <location>
        <begin position="424"/>
        <end position="608"/>
    </location>
</feature>
<dbReference type="PANTHER" id="PTHR35023">
    <property type="entry name" value="CHELATASE-RELATED"/>
    <property type="match status" value="1"/>
</dbReference>
<dbReference type="InterPro" id="IPR036465">
    <property type="entry name" value="vWFA_dom_sf"/>
</dbReference>
<evidence type="ECO:0000313" key="5">
    <source>
        <dbReference type="Proteomes" id="UP000245624"/>
    </source>
</evidence>
<dbReference type="Pfam" id="PF13519">
    <property type="entry name" value="VWA_2"/>
    <property type="match status" value="1"/>
</dbReference>
<dbReference type="SMART" id="SM00327">
    <property type="entry name" value="VWA"/>
    <property type="match status" value="1"/>
</dbReference>
<dbReference type="Gene3D" id="3.40.50.300">
    <property type="entry name" value="P-loop containing nucleotide triphosphate hydrolases"/>
    <property type="match status" value="1"/>
</dbReference>
<comment type="caution">
    <text evidence="4">The sequence shown here is derived from an EMBL/GenBank/DDBJ whole genome shotgun (WGS) entry which is preliminary data.</text>
</comment>
<reference evidence="4 5" key="1">
    <citation type="submission" date="2018-05" db="EMBL/GenBank/DDBJ databases">
        <title>Genomic analysis of Gracilibacillus dipsosauri DD1 reveals novel features of a salt-tolerant amylase.</title>
        <authorList>
            <person name="Deutch C.E."/>
            <person name="Yang S."/>
        </authorList>
    </citation>
    <scope>NUCLEOTIDE SEQUENCE [LARGE SCALE GENOMIC DNA]</scope>
    <source>
        <strain evidence="4 5">DD1</strain>
    </source>
</reference>
<feature type="compositionally biased region" description="Basic and acidic residues" evidence="2">
    <location>
        <begin position="273"/>
        <end position="283"/>
    </location>
</feature>